<dbReference type="Gene3D" id="3.90.1260.10">
    <property type="entry name" value="Argininosuccinate synthetase, chain A, domain 2"/>
    <property type="match status" value="1"/>
</dbReference>
<feature type="binding site" evidence="8">
    <location>
        <position position="126"/>
    </location>
    <ligand>
        <name>L-citrulline</name>
        <dbReference type="ChEBI" id="CHEBI:57743"/>
    </ligand>
</feature>
<protein>
    <recommendedName>
        <fullName evidence="2 8">Argininosuccinate synthase</fullName>
        <ecNumber evidence="2 8">6.3.4.5</ecNumber>
    </recommendedName>
    <alternativeName>
        <fullName evidence="8">Citrulline--aspartate ligase</fullName>
    </alternativeName>
</protein>
<evidence type="ECO:0000256" key="7">
    <source>
        <dbReference type="ARBA" id="ARBA00022840"/>
    </source>
</evidence>
<dbReference type="SUPFAM" id="SSF52402">
    <property type="entry name" value="Adenine nucleotide alpha hydrolases-like"/>
    <property type="match status" value="1"/>
</dbReference>
<feature type="binding site" evidence="8">
    <location>
        <position position="271"/>
    </location>
    <ligand>
        <name>L-citrulline</name>
        <dbReference type="ChEBI" id="CHEBI:57743"/>
    </ligand>
</feature>
<evidence type="ECO:0000256" key="5">
    <source>
        <dbReference type="ARBA" id="ARBA00022605"/>
    </source>
</evidence>
<dbReference type="Pfam" id="PF20979">
    <property type="entry name" value="Arginosuc_syn_C"/>
    <property type="match status" value="1"/>
</dbReference>
<keyword evidence="6 8" id="KW-0547">Nucleotide-binding</keyword>
<keyword evidence="8" id="KW-0963">Cytoplasm</keyword>
<dbReference type="NCBIfam" id="TIGR00032">
    <property type="entry name" value="argG"/>
    <property type="match status" value="1"/>
</dbReference>
<dbReference type="Gene3D" id="3.40.50.620">
    <property type="entry name" value="HUPs"/>
    <property type="match status" value="1"/>
</dbReference>
<organism evidence="11 12">
    <name type="scientific">Oenococcus alcoholitolerans</name>
    <dbReference type="NCBI Taxonomy" id="931074"/>
    <lineage>
        <taxon>Bacteria</taxon>
        <taxon>Bacillati</taxon>
        <taxon>Bacillota</taxon>
        <taxon>Bacilli</taxon>
        <taxon>Lactobacillales</taxon>
        <taxon>Lactobacillaceae</taxon>
        <taxon>Oenococcus</taxon>
    </lineage>
</organism>
<evidence type="ECO:0000259" key="10">
    <source>
        <dbReference type="Pfam" id="PF20979"/>
    </source>
</evidence>
<evidence type="ECO:0000256" key="2">
    <source>
        <dbReference type="ARBA" id="ARBA00012286"/>
    </source>
</evidence>
<comment type="caution">
    <text evidence="8">Lacks conserved residue(s) required for the propagation of feature annotation.</text>
</comment>
<feature type="binding site" evidence="8">
    <location>
        <position position="116"/>
    </location>
    <ligand>
        <name>ATP</name>
        <dbReference type="ChEBI" id="CHEBI:30616"/>
    </ligand>
</feature>
<keyword evidence="7 8" id="KW-0067">ATP-binding</keyword>
<sequence>MTQKIVLAYSGGLDTSVAIPWLQDKGYQVITVCLNVGQHGKQMDQIQQKALKLGAIQSLVIDGQDDFAENYVSKVIKSNALYEGEYPLISALSRPLIIKKLVKVAHENNADTIAHGSTGKGNDQVRFEAAIHALDPEMKIEAPIRDFQWSREEEIEYAHQHKVPVPINFDSPYSIDENLWGRANEAGILEDPWNQAPEDAFALTQAIEKTPDQPDYADIEFKNGLPVSLNNKKMKLADLIKELNKTAGKHGIGRIDHVENRLIGIKSREIYEAPAAKVIMTAHKDLEDITLEHDLAHFKPLIENEITDLIYNAMWISPLFDALNSFIDKTQELVNGCVKMKLFKGNVTAVARKSEKNSLYSKELATYTSANSFDEQAAAGFMKLYTLPATVFEQVNHIHSKAKAQIGTEQ</sequence>
<feature type="binding site" evidence="8">
    <location>
        <position position="122"/>
    </location>
    <ligand>
        <name>L-aspartate</name>
        <dbReference type="ChEBI" id="CHEBI:29991"/>
    </ligand>
</feature>
<comment type="catalytic activity">
    <reaction evidence="8">
        <text>L-citrulline + L-aspartate + ATP = 2-(N(omega)-L-arginino)succinate + AMP + diphosphate + H(+)</text>
        <dbReference type="Rhea" id="RHEA:10932"/>
        <dbReference type="ChEBI" id="CHEBI:15378"/>
        <dbReference type="ChEBI" id="CHEBI:29991"/>
        <dbReference type="ChEBI" id="CHEBI:30616"/>
        <dbReference type="ChEBI" id="CHEBI:33019"/>
        <dbReference type="ChEBI" id="CHEBI:57472"/>
        <dbReference type="ChEBI" id="CHEBI:57743"/>
        <dbReference type="ChEBI" id="CHEBI:456215"/>
        <dbReference type="EC" id="6.3.4.5"/>
    </reaction>
</comment>
<name>A0ABR4XQX2_9LACO</name>
<feature type="binding site" evidence="8">
    <location>
        <position position="122"/>
    </location>
    <ligand>
        <name>L-citrulline</name>
        <dbReference type="ChEBI" id="CHEBI:57743"/>
    </ligand>
</feature>
<evidence type="ECO:0000256" key="1">
    <source>
        <dbReference type="ARBA" id="ARBA00004967"/>
    </source>
</evidence>
<dbReference type="EMBL" id="AXCV01000167">
    <property type="protein sequence ID" value="KGO31887.1"/>
    <property type="molecule type" value="Genomic_DNA"/>
</dbReference>
<dbReference type="EC" id="6.3.4.5" evidence="2 8"/>
<evidence type="ECO:0000259" key="9">
    <source>
        <dbReference type="Pfam" id="PF00764"/>
    </source>
</evidence>
<accession>A0ABR4XQX2</accession>
<evidence type="ECO:0000256" key="3">
    <source>
        <dbReference type="ARBA" id="ARBA00022571"/>
    </source>
</evidence>
<gene>
    <name evidence="8" type="primary">argG</name>
    <name evidence="11" type="ORF">Q757_04375</name>
</gene>
<feature type="binding site" evidence="8">
    <location>
        <position position="174"/>
    </location>
    <ligand>
        <name>L-citrulline</name>
        <dbReference type="ChEBI" id="CHEBI:57743"/>
    </ligand>
</feature>
<evidence type="ECO:0000313" key="11">
    <source>
        <dbReference type="EMBL" id="KGO31887.1"/>
    </source>
</evidence>
<dbReference type="InterPro" id="IPR048267">
    <property type="entry name" value="Arginosuc_syn_N"/>
</dbReference>
<dbReference type="InterPro" id="IPR023434">
    <property type="entry name" value="Arginosuc_synth_type_1_subfam"/>
</dbReference>
<keyword evidence="4 8" id="KW-0436">Ligase</keyword>
<dbReference type="Pfam" id="PF00764">
    <property type="entry name" value="Arginosuc_synth"/>
    <property type="match status" value="1"/>
</dbReference>
<dbReference type="NCBIfam" id="NF001770">
    <property type="entry name" value="PRK00509.1"/>
    <property type="match status" value="1"/>
</dbReference>
<comment type="pathway">
    <text evidence="1 8">Amino-acid biosynthesis; L-arginine biosynthesis; L-arginine from L-ornithine and carbamoyl phosphate: step 2/3.</text>
</comment>
<dbReference type="InterPro" id="IPR001518">
    <property type="entry name" value="Arginosuc_synth"/>
</dbReference>
<dbReference type="InterPro" id="IPR048268">
    <property type="entry name" value="Arginosuc_syn_C"/>
</dbReference>
<comment type="similarity">
    <text evidence="8">Belongs to the argininosuccinate synthase family. Type 1 subfamily.</text>
</comment>
<feature type="binding site" evidence="8">
    <location>
        <position position="86"/>
    </location>
    <ligand>
        <name>L-citrulline</name>
        <dbReference type="ChEBI" id="CHEBI:57743"/>
    </ligand>
</feature>
<dbReference type="GO" id="GO:0004055">
    <property type="term" value="F:argininosuccinate synthase activity"/>
    <property type="evidence" value="ECO:0007669"/>
    <property type="project" value="UniProtKB-EC"/>
</dbReference>
<evidence type="ECO:0000256" key="6">
    <source>
        <dbReference type="ARBA" id="ARBA00022741"/>
    </source>
</evidence>
<dbReference type="InterPro" id="IPR024074">
    <property type="entry name" value="AS_cat/multimer_dom_body"/>
</dbReference>
<comment type="subcellular location">
    <subcellularLocation>
        <location evidence="8">Cytoplasm</location>
    </subcellularLocation>
</comment>
<dbReference type="CDD" id="cd01999">
    <property type="entry name" value="ASS"/>
    <property type="match status" value="1"/>
</dbReference>
<proteinExistence type="inferred from homology"/>
<keyword evidence="5 8" id="KW-0028">Amino-acid biosynthesis</keyword>
<feature type="binding site" evidence="8">
    <location>
        <position position="259"/>
    </location>
    <ligand>
        <name>L-citrulline</name>
        <dbReference type="ChEBI" id="CHEBI:57743"/>
    </ligand>
</feature>
<dbReference type="SUPFAM" id="SSF69864">
    <property type="entry name" value="Argininosuccinate synthetase, C-terminal domain"/>
    <property type="match status" value="1"/>
</dbReference>
<comment type="caution">
    <text evidence="11">The sequence shown here is derived from an EMBL/GenBank/DDBJ whole genome shotgun (WGS) entry which is preliminary data.</text>
</comment>
<dbReference type="InterPro" id="IPR014729">
    <property type="entry name" value="Rossmann-like_a/b/a_fold"/>
</dbReference>
<dbReference type="PROSITE" id="PS00565">
    <property type="entry name" value="ARGININOSUCCIN_SYN_2"/>
    <property type="match status" value="1"/>
</dbReference>
<dbReference type="HAMAP" id="MF_00005">
    <property type="entry name" value="Arg_succ_synth_type1"/>
    <property type="match status" value="1"/>
</dbReference>
<feature type="binding site" evidence="8">
    <location>
        <position position="123"/>
    </location>
    <ligand>
        <name>L-aspartate</name>
        <dbReference type="ChEBI" id="CHEBI:29991"/>
    </ligand>
</feature>
<keyword evidence="12" id="KW-1185">Reference proteome</keyword>
<dbReference type="Proteomes" id="UP000030023">
    <property type="component" value="Unassembled WGS sequence"/>
</dbReference>
<dbReference type="PANTHER" id="PTHR11587:SF2">
    <property type="entry name" value="ARGININOSUCCINATE SYNTHASE"/>
    <property type="match status" value="1"/>
</dbReference>
<evidence type="ECO:0000256" key="8">
    <source>
        <dbReference type="HAMAP-Rule" id="MF_00005"/>
    </source>
</evidence>
<dbReference type="InterPro" id="IPR018223">
    <property type="entry name" value="Arginosuc_synth_CS"/>
</dbReference>
<evidence type="ECO:0000256" key="4">
    <source>
        <dbReference type="ARBA" id="ARBA00022598"/>
    </source>
</evidence>
<feature type="binding site" evidence="8">
    <location>
        <begin position="8"/>
        <end position="16"/>
    </location>
    <ligand>
        <name>ATP</name>
        <dbReference type="ChEBI" id="CHEBI:30616"/>
    </ligand>
</feature>
<dbReference type="PANTHER" id="PTHR11587">
    <property type="entry name" value="ARGININOSUCCINATE SYNTHASE"/>
    <property type="match status" value="1"/>
</dbReference>
<evidence type="ECO:0000313" key="12">
    <source>
        <dbReference type="Proteomes" id="UP000030023"/>
    </source>
</evidence>
<feature type="binding site" evidence="8">
    <location>
        <position position="118"/>
    </location>
    <ligand>
        <name>L-aspartate</name>
        <dbReference type="ChEBI" id="CHEBI:29991"/>
    </ligand>
</feature>
<feature type="domain" description="Arginosuccinate synthase C-terminal" evidence="10">
    <location>
        <begin position="173"/>
        <end position="391"/>
    </location>
</feature>
<dbReference type="PROSITE" id="PS00564">
    <property type="entry name" value="ARGININOSUCCIN_SYN_1"/>
    <property type="match status" value="1"/>
</dbReference>
<reference evidence="11 12" key="1">
    <citation type="journal article" date="2014" name="Antonie Van Leeuwenhoek">
        <title>Oenococcus alcoholitolerans sp. nov., a lactic acid bacteria isolated from cachaca and ethanol fermentation processes.</title>
        <authorList>
            <person name="Badotti F."/>
            <person name="Moreira A.P."/>
            <person name="Tonon L.A."/>
            <person name="de Lucena B.T."/>
            <person name="Gomes Fde C."/>
            <person name="Kruger R."/>
            <person name="Thompson C.C."/>
            <person name="de Morais M.A.Jr."/>
            <person name="Rosa C.A."/>
            <person name="Thompson F.L."/>
        </authorList>
    </citation>
    <scope>NUCLEOTIDE SEQUENCE [LARGE SCALE GENOMIC DNA]</scope>
    <source>
        <strain evidence="11 12">UFRJ-M7.2.18</strain>
    </source>
</reference>
<comment type="subunit">
    <text evidence="8">Homotetramer.</text>
</comment>
<keyword evidence="3 8" id="KW-0055">Arginine biosynthesis</keyword>
<feature type="domain" description="Arginosuccinate synthase-like N-terminal" evidence="9">
    <location>
        <begin position="4"/>
        <end position="164"/>
    </location>
</feature>